<dbReference type="RefSeq" id="WP_197348688.1">
    <property type="nucleotide sequence ID" value="NZ_CP048882.1"/>
</dbReference>
<dbReference type="EMBL" id="CP048882">
    <property type="protein sequence ID" value="QPP05188.1"/>
    <property type="molecule type" value="Genomic_DNA"/>
</dbReference>
<dbReference type="KEGG" id="sbat:G4Z16_00935"/>
<accession>A0A7T1T2G5</accession>
<proteinExistence type="predicted"/>
<name>A0A7T1T2G5_9ACTN</name>
<reference evidence="3" key="1">
    <citation type="submission" date="2020-02" db="EMBL/GenBank/DDBJ databases">
        <title>Streptomyces sp. ASO4wet.</title>
        <authorList>
            <person name="Risdian C."/>
            <person name="Landwehr W."/>
            <person name="Schupp P."/>
            <person name="Wink J."/>
        </authorList>
    </citation>
    <scope>NUCLEOTIDE SEQUENCE [LARGE SCALE GENOMIC DNA]</scope>
    <source>
        <strain evidence="3">ASO4wet</strain>
    </source>
</reference>
<organism evidence="2 3">
    <name type="scientific">Streptomyces bathyalis</name>
    <dbReference type="NCBI Taxonomy" id="2710756"/>
    <lineage>
        <taxon>Bacteria</taxon>
        <taxon>Bacillati</taxon>
        <taxon>Actinomycetota</taxon>
        <taxon>Actinomycetes</taxon>
        <taxon>Kitasatosporales</taxon>
        <taxon>Streptomycetaceae</taxon>
        <taxon>Streptomyces</taxon>
    </lineage>
</organism>
<evidence type="ECO:0000313" key="3">
    <source>
        <dbReference type="Proteomes" id="UP000595046"/>
    </source>
</evidence>
<gene>
    <name evidence="2" type="ORF">G4Z16_00935</name>
</gene>
<keyword evidence="3" id="KW-1185">Reference proteome</keyword>
<feature type="compositionally biased region" description="Low complexity" evidence="1">
    <location>
        <begin position="180"/>
        <end position="189"/>
    </location>
</feature>
<feature type="region of interest" description="Disordered" evidence="1">
    <location>
        <begin position="164"/>
        <end position="195"/>
    </location>
</feature>
<evidence type="ECO:0000313" key="2">
    <source>
        <dbReference type="EMBL" id="QPP05188.1"/>
    </source>
</evidence>
<sequence length="195" mass="21590">MSPTLRPRLATFVIRRYLHTIVASEMTRQILLPPGRSSSLDETPVADEDPRAEIRQLSYSRRTMTDDPTDPVLLARDIAHDLGELTEHLSQADRQQAALIVEAIVDNDEGVVDRLSMLLDTAGHYTRAAEGTFTPELCLALGRAANHLHDIRLDLDERTDEIRLRASRTDDTPAPPAPASQPTTATSRPVRGRPS</sequence>
<dbReference type="AlphaFoldDB" id="A0A7T1T2G5"/>
<evidence type="ECO:0000256" key="1">
    <source>
        <dbReference type="SAM" id="MobiDB-lite"/>
    </source>
</evidence>
<protein>
    <submittedName>
        <fullName evidence="2">Uncharacterized protein</fullName>
    </submittedName>
</protein>
<dbReference type="Proteomes" id="UP000595046">
    <property type="component" value="Chromosome"/>
</dbReference>